<accession>A0A1W4XHP2</accession>
<dbReference type="OrthoDB" id="269124at2759"/>
<dbReference type="CDD" id="cd12153">
    <property type="entry name" value="F1-ATPase_epsilon"/>
    <property type="match status" value="1"/>
</dbReference>
<dbReference type="GO" id="GO:0042776">
    <property type="term" value="P:proton motive force-driven mitochondrial ATP synthesis"/>
    <property type="evidence" value="ECO:0007669"/>
    <property type="project" value="TreeGrafter"/>
</dbReference>
<dbReference type="Proteomes" id="UP000192223">
    <property type="component" value="Unplaced"/>
</dbReference>
<dbReference type="PANTHER" id="PTHR12448">
    <property type="entry name" value="ATP SYNTHASE EPSILON CHAIN, MITOCHONDRIAL"/>
    <property type="match status" value="1"/>
</dbReference>
<dbReference type="STRING" id="224129.A0A1W4XHP2"/>
<dbReference type="GeneID" id="108741548"/>
<protein>
    <submittedName>
        <fullName evidence="3">Protein stunted-like</fullName>
    </submittedName>
</protein>
<organism evidence="2 3">
    <name type="scientific">Agrilus planipennis</name>
    <name type="common">Emerald ash borer</name>
    <name type="synonym">Agrilus marcopoli</name>
    <dbReference type="NCBI Taxonomy" id="224129"/>
    <lineage>
        <taxon>Eukaryota</taxon>
        <taxon>Metazoa</taxon>
        <taxon>Ecdysozoa</taxon>
        <taxon>Arthropoda</taxon>
        <taxon>Hexapoda</taxon>
        <taxon>Insecta</taxon>
        <taxon>Pterygota</taxon>
        <taxon>Neoptera</taxon>
        <taxon>Endopterygota</taxon>
        <taxon>Coleoptera</taxon>
        <taxon>Polyphaga</taxon>
        <taxon>Elateriformia</taxon>
        <taxon>Buprestoidea</taxon>
        <taxon>Buprestidae</taxon>
        <taxon>Agrilinae</taxon>
        <taxon>Agrilus</taxon>
    </lineage>
</organism>
<proteinExistence type="inferred from homology"/>
<dbReference type="InterPro" id="IPR006721">
    <property type="entry name" value="ATP_synth_F1_esu_mt"/>
</dbReference>
<evidence type="ECO:0000313" key="3">
    <source>
        <dbReference type="RefSeq" id="XP_018331885.1"/>
    </source>
</evidence>
<evidence type="ECO:0000256" key="1">
    <source>
        <dbReference type="ARBA" id="ARBA00009502"/>
    </source>
</evidence>
<dbReference type="GO" id="GO:0045259">
    <property type="term" value="C:proton-transporting ATP synthase complex"/>
    <property type="evidence" value="ECO:0007669"/>
    <property type="project" value="InterPro"/>
</dbReference>
<gene>
    <name evidence="3" type="primary">LOC108741548</name>
</gene>
<dbReference type="AlphaFoldDB" id="A0A1W4XHP2"/>
<evidence type="ECO:0000313" key="2">
    <source>
        <dbReference type="Proteomes" id="UP000192223"/>
    </source>
</evidence>
<comment type="similarity">
    <text evidence="1">Belongs to the eukaryotic ATPase epsilon family.</text>
</comment>
<dbReference type="SUPFAM" id="SSF48690">
    <property type="entry name" value="Epsilon subunit of mitochondrial F1F0-ATP synthase"/>
    <property type="match status" value="1"/>
</dbReference>
<dbReference type="InterPro" id="IPR036742">
    <property type="entry name" value="ATP_synth_F1_esu_sf_mt"/>
</dbReference>
<dbReference type="KEGG" id="apln:108741548"/>
<dbReference type="Pfam" id="PF04627">
    <property type="entry name" value="ATP-synt_Eps"/>
    <property type="match status" value="1"/>
</dbReference>
<dbReference type="Gene3D" id="1.10.1620.20">
    <property type="entry name" value="ATP synthase, F1 complex, epsilon subunit superfamily, mitochondrial"/>
    <property type="match status" value="1"/>
</dbReference>
<dbReference type="GO" id="GO:0046933">
    <property type="term" value="F:proton-transporting ATP synthase activity, rotational mechanism"/>
    <property type="evidence" value="ECO:0007669"/>
    <property type="project" value="InterPro"/>
</dbReference>
<reference evidence="3" key="1">
    <citation type="submission" date="2025-08" db="UniProtKB">
        <authorList>
            <consortium name="RefSeq"/>
        </authorList>
    </citation>
    <scope>IDENTIFICATION</scope>
    <source>
        <tissue evidence="3">Entire body</tissue>
    </source>
</reference>
<dbReference type="InParanoid" id="A0A1W4XHP2"/>
<dbReference type="RefSeq" id="XP_018331885.1">
    <property type="nucleotide sequence ID" value="XM_018476383.1"/>
</dbReference>
<dbReference type="GO" id="GO:0005743">
    <property type="term" value="C:mitochondrial inner membrane"/>
    <property type="evidence" value="ECO:0007669"/>
    <property type="project" value="InterPro"/>
</dbReference>
<sequence>MESWRAIGMTYLDYSSIAARNLRKALKNRSREDVKRRDVPVVKITPYKNGEPDREKTF</sequence>
<dbReference type="PANTHER" id="PTHR12448:SF0">
    <property type="entry name" value="ATP SYNTHASE SUBUNIT EPSILON, MITOCHONDRIAL"/>
    <property type="match status" value="1"/>
</dbReference>
<name>A0A1W4XHP2_AGRPL</name>
<keyword evidence="2" id="KW-1185">Reference proteome</keyword>